<organism evidence="2 3">
    <name type="scientific">Glutamicibacter soli</name>
    <dbReference type="NCBI Taxonomy" id="453836"/>
    <lineage>
        <taxon>Bacteria</taxon>
        <taxon>Bacillati</taxon>
        <taxon>Actinomycetota</taxon>
        <taxon>Actinomycetes</taxon>
        <taxon>Micrococcales</taxon>
        <taxon>Micrococcaceae</taxon>
        <taxon>Glutamicibacter</taxon>
    </lineage>
</organism>
<dbReference type="RefSeq" id="WP_113607011.1">
    <property type="nucleotide sequence ID" value="NZ_POAF01000003.1"/>
</dbReference>
<comment type="caution">
    <text evidence="2">The sequence shown here is derived from an EMBL/GenBank/DDBJ whole genome shotgun (WGS) entry which is preliminary data.</text>
</comment>
<sequence>MARCYPQDPEFTDKGGAEKAVFEALRDALPEDALLFHSVQLRDGSAEHEIDLLVLWPEVGIAAIEVKGGLVSSSEGCWYQSDAKGKHRLKQSPMAQVQSSAHALKEVLYPLMGTRVTSRMAHIVVLPYTPWPADYTSVGFPRELIIDRGQMPQIAQHVRSAIENQGGGLAGLTLDFAERMVKHLTSSTGPLGGDQAEVDYAQALGNEQVQETLTARQQILLSATRSLPRVRFIGGAGSGKTWMALAKARELSKQGLRVGLFCYNKGLGHYLKSEVGTWRQNKPVHTGEFHEYARSLGVPDGSGQEYFDVAMPAMLREIGPGLDAGLKLDAVIVDEAQDFAPDWWEALLSCTVDPTGGRVYAFMDSRQDVYRRWDGEAVGESFGPAAALVPIHVDDNLRNTRSIAQTFKGFIDQASKLRGGDGIPVRFVASSTEDSIDTASDCVDALLDEGWANNQIALLTTNKRHPVHQGHFEDGTVDSEYWPEFHRREGEFYGHVLGFKGLERSVVILCVNGFKDMGRAAEMLYVGFSRARSLLVVVGDPDLLDEACGHELPQALSKAQLWDPHATQQLEPAP</sequence>
<evidence type="ECO:0000313" key="3">
    <source>
        <dbReference type="Proteomes" id="UP000252167"/>
    </source>
</evidence>
<protein>
    <recommendedName>
        <fullName evidence="1">NERD domain-containing protein</fullName>
    </recommendedName>
</protein>
<dbReference type="AlphaFoldDB" id="A0A365YG50"/>
<dbReference type="InterPro" id="IPR027417">
    <property type="entry name" value="P-loop_NTPase"/>
</dbReference>
<feature type="domain" description="NERD" evidence="1">
    <location>
        <begin position="17"/>
        <end position="112"/>
    </location>
</feature>
<dbReference type="InterPro" id="IPR011528">
    <property type="entry name" value="NERD"/>
</dbReference>
<dbReference type="Gene3D" id="3.40.50.300">
    <property type="entry name" value="P-loop containing nucleotide triphosphate hydrolases"/>
    <property type="match status" value="2"/>
</dbReference>
<dbReference type="SUPFAM" id="SSF52540">
    <property type="entry name" value="P-loop containing nucleoside triphosphate hydrolases"/>
    <property type="match status" value="1"/>
</dbReference>
<dbReference type="EMBL" id="POAF01000003">
    <property type="protein sequence ID" value="RBM01685.1"/>
    <property type="molecule type" value="Genomic_DNA"/>
</dbReference>
<evidence type="ECO:0000259" key="1">
    <source>
        <dbReference type="Pfam" id="PF08378"/>
    </source>
</evidence>
<reference evidence="2 3" key="1">
    <citation type="submission" date="2018-01" db="EMBL/GenBank/DDBJ databases">
        <title>Glutamicibacter soli strain NHPC-3 Whole genome sequence and assembly.</title>
        <authorList>
            <person name="Choudhury P."/>
            <person name="Gupta D."/>
            <person name="Sengupta K."/>
            <person name="Jawed A."/>
            <person name="Sultana N."/>
            <person name="Saha P."/>
        </authorList>
    </citation>
    <scope>NUCLEOTIDE SEQUENCE [LARGE SCALE GENOMIC DNA]</scope>
    <source>
        <strain evidence="2 3">NHPC-3</strain>
    </source>
</reference>
<proteinExistence type="predicted"/>
<evidence type="ECO:0000313" key="2">
    <source>
        <dbReference type="EMBL" id="RBM01685.1"/>
    </source>
</evidence>
<dbReference type="Proteomes" id="UP000252167">
    <property type="component" value="Unassembled WGS sequence"/>
</dbReference>
<accession>A0A365YG50</accession>
<dbReference type="Pfam" id="PF08378">
    <property type="entry name" value="NERD"/>
    <property type="match status" value="1"/>
</dbReference>
<gene>
    <name evidence="2" type="ORF">C1H84_07525</name>
</gene>
<name>A0A365YG50_9MICC</name>
<keyword evidence="3" id="KW-1185">Reference proteome</keyword>